<evidence type="ECO:0000313" key="2">
    <source>
        <dbReference type="EMBL" id="MDR7332064.1"/>
    </source>
</evidence>
<keyword evidence="1" id="KW-0732">Signal</keyword>
<dbReference type="EMBL" id="JAVDXV010000002">
    <property type="protein sequence ID" value="MDR7332064.1"/>
    <property type="molecule type" value="Genomic_DNA"/>
</dbReference>
<organism evidence="2 3">
    <name type="scientific">Roseateles asaccharophilus</name>
    <dbReference type="NCBI Taxonomy" id="582607"/>
    <lineage>
        <taxon>Bacteria</taxon>
        <taxon>Pseudomonadati</taxon>
        <taxon>Pseudomonadota</taxon>
        <taxon>Betaproteobacteria</taxon>
        <taxon>Burkholderiales</taxon>
        <taxon>Sphaerotilaceae</taxon>
        <taxon>Roseateles</taxon>
    </lineage>
</organism>
<dbReference type="Proteomes" id="UP001180825">
    <property type="component" value="Unassembled WGS sequence"/>
</dbReference>
<proteinExistence type="predicted"/>
<keyword evidence="3" id="KW-1185">Reference proteome</keyword>
<reference evidence="2 3" key="1">
    <citation type="submission" date="2023-07" db="EMBL/GenBank/DDBJ databases">
        <title>Sorghum-associated microbial communities from plants grown in Nebraska, USA.</title>
        <authorList>
            <person name="Schachtman D."/>
        </authorList>
    </citation>
    <scope>NUCLEOTIDE SEQUENCE [LARGE SCALE GENOMIC DNA]</scope>
    <source>
        <strain evidence="2 3">BE316</strain>
    </source>
</reference>
<comment type="caution">
    <text evidence="2">The sequence shown here is derived from an EMBL/GenBank/DDBJ whole genome shotgun (WGS) entry which is preliminary data.</text>
</comment>
<dbReference type="RefSeq" id="WP_310326098.1">
    <property type="nucleotide sequence ID" value="NZ_JAVDXV010000002.1"/>
</dbReference>
<sequence>MKKLLSVVMVMALPLGAMAAGVERLTMTSWHLTPAANVATTYNATCAHGTYTMTVTRPPRAGAVALAVQDGTTNRRADLTETALGQLLTEPSGFGELRFACRPGRLFVFYRGATQAGEEASPVAQSAVFALSADGDLSVPPAEGITVTPVR</sequence>
<feature type="signal peptide" evidence="1">
    <location>
        <begin position="1"/>
        <end position="19"/>
    </location>
</feature>
<protein>
    <submittedName>
        <fullName evidence="2">Uncharacterized protein</fullName>
    </submittedName>
</protein>
<gene>
    <name evidence="2" type="ORF">J2X21_001190</name>
</gene>
<name>A0ABU2A4J3_9BURK</name>
<evidence type="ECO:0000256" key="1">
    <source>
        <dbReference type="SAM" id="SignalP"/>
    </source>
</evidence>
<accession>A0ABU2A4J3</accession>
<feature type="chain" id="PRO_5046628802" evidence="1">
    <location>
        <begin position="20"/>
        <end position="151"/>
    </location>
</feature>
<evidence type="ECO:0000313" key="3">
    <source>
        <dbReference type="Proteomes" id="UP001180825"/>
    </source>
</evidence>